<keyword evidence="1" id="KW-1133">Transmembrane helix</keyword>
<gene>
    <name evidence="2" type="ORF">GUR47_08115</name>
</gene>
<sequence length="173" mass="18598">MDAGTAAVLGAGVGVVGTALAAVIAGMAGQRQVRAEHRHWRRQLRRDAYAAFTVRADEVHEALRGVEAELGRPGHDLDGVRATLDATRRLVRGGLADAQTGVELEGPEKLARMAGECAKSLSACVAAVEARIVGRQGGDALEANDSYRIRRFLNHAKEKREQFVRHAREAIDV</sequence>
<evidence type="ECO:0000256" key="1">
    <source>
        <dbReference type="SAM" id="Phobius"/>
    </source>
</evidence>
<proteinExistence type="predicted"/>
<comment type="caution">
    <text evidence="2">The sequence shown here is derived from an EMBL/GenBank/DDBJ whole genome shotgun (WGS) entry which is preliminary data.</text>
</comment>
<dbReference type="AlphaFoldDB" id="A0A6B3QF37"/>
<accession>A0A6B3QF37</accession>
<dbReference type="RefSeq" id="WP_164458058.1">
    <property type="nucleotide sequence ID" value="NZ_JAAIFS010000002.1"/>
</dbReference>
<reference evidence="2" key="1">
    <citation type="journal article" date="2020" name="Microorganisms">
        <title>Isolation, Genomic and Metabolomic Characterization of Streptomyces tendae VITAKN with Quorum Sensing Inhibitory Activity from Southern India.</title>
        <authorList>
            <person name="Ishaque N.M."/>
            <person name="Burgsdorf I."/>
            <person name="Limlingan Malit J.J."/>
            <person name="Saha S."/>
            <person name="Teta R."/>
            <person name="Ewe D."/>
            <person name="Kannabiran K."/>
            <person name="Hrouzek P."/>
            <person name="Steindler L."/>
            <person name="Costantino V."/>
            <person name="Saurav K."/>
        </authorList>
    </citation>
    <scope>NUCLEOTIDE SEQUENCE</scope>
    <source>
        <strain evidence="2">VITAKN</strain>
    </source>
</reference>
<organism evidence="2">
    <name type="scientific">Streptomyces tendae</name>
    <dbReference type="NCBI Taxonomy" id="1932"/>
    <lineage>
        <taxon>Bacteria</taxon>
        <taxon>Bacillati</taxon>
        <taxon>Actinomycetota</taxon>
        <taxon>Actinomycetes</taxon>
        <taxon>Kitasatosporales</taxon>
        <taxon>Streptomycetaceae</taxon>
        <taxon>Streptomyces</taxon>
    </lineage>
</organism>
<keyword evidence="1" id="KW-0812">Transmembrane</keyword>
<protein>
    <recommendedName>
        <fullName evidence="3">Proline dehydrogenase</fullName>
    </recommendedName>
</protein>
<dbReference type="EMBL" id="JAAIFS010000002">
    <property type="protein sequence ID" value="NEV86632.1"/>
    <property type="molecule type" value="Genomic_DNA"/>
</dbReference>
<feature type="transmembrane region" description="Helical" evidence="1">
    <location>
        <begin position="6"/>
        <end position="28"/>
    </location>
</feature>
<evidence type="ECO:0008006" key="3">
    <source>
        <dbReference type="Google" id="ProtNLM"/>
    </source>
</evidence>
<evidence type="ECO:0000313" key="2">
    <source>
        <dbReference type="EMBL" id="NEV86632.1"/>
    </source>
</evidence>
<name>A0A6B3QF37_STRTE</name>
<keyword evidence="1" id="KW-0472">Membrane</keyword>